<dbReference type="OrthoDB" id="5835567at2759"/>
<keyword evidence="3" id="KW-1185">Reference proteome</keyword>
<evidence type="ECO:0000313" key="3">
    <source>
        <dbReference type="Proteomes" id="UP000271098"/>
    </source>
</evidence>
<gene>
    <name evidence="2" type="ORF">GPUH_LOCUS2686</name>
</gene>
<dbReference type="AlphaFoldDB" id="A0A183D1U4"/>
<accession>A0A183D1U4</accession>
<sequence length="116" mass="12924">MAYNLRYNRAAYLDALASELCKHKIMNFVPSIPVKQQRLVRQMQQRQFGGGDESEIPDFESLRKAVESVISSGTARSNEDNQAGPSQLHHIGSAPVSVLPQVSTGTFMGQREFWQG</sequence>
<reference evidence="2 3" key="2">
    <citation type="submission" date="2018-11" db="EMBL/GenBank/DDBJ databases">
        <authorList>
            <consortium name="Pathogen Informatics"/>
        </authorList>
    </citation>
    <scope>NUCLEOTIDE SEQUENCE [LARGE SCALE GENOMIC DNA]</scope>
</reference>
<proteinExistence type="predicted"/>
<dbReference type="EMBL" id="UYRT01004199">
    <property type="protein sequence ID" value="VDK35854.1"/>
    <property type="molecule type" value="Genomic_DNA"/>
</dbReference>
<reference evidence="4" key="1">
    <citation type="submission" date="2016-06" db="UniProtKB">
        <authorList>
            <consortium name="WormBaseParasite"/>
        </authorList>
    </citation>
    <scope>IDENTIFICATION</scope>
</reference>
<name>A0A183D1U4_9BILA</name>
<feature type="compositionally biased region" description="Polar residues" evidence="1">
    <location>
        <begin position="70"/>
        <end position="85"/>
    </location>
</feature>
<dbReference type="Proteomes" id="UP000271098">
    <property type="component" value="Unassembled WGS sequence"/>
</dbReference>
<evidence type="ECO:0000256" key="1">
    <source>
        <dbReference type="SAM" id="MobiDB-lite"/>
    </source>
</evidence>
<organism evidence="4">
    <name type="scientific">Gongylonema pulchrum</name>
    <dbReference type="NCBI Taxonomy" id="637853"/>
    <lineage>
        <taxon>Eukaryota</taxon>
        <taxon>Metazoa</taxon>
        <taxon>Ecdysozoa</taxon>
        <taxon>Nematoda</taxon>
        <taxon>Chromadorea</taxon>
        <taxon>Rhabditida</taxon>
        <taxon>Spirurina</taxon>
        <taxon>Spiruromorpha</taxon>
        <taxon>Spiruroidea</taxon>
        <taxon>Gongylonematidae</taxon>
        <taxon>Gongylonema</taxon>
    </lineage>
</organism>
<evidence type="ECO:0000313" key="2">
    <source>
        <dbReference type="EMBL" id="VDK35854.1"/>
    </source>
</evidence>
<dbReference type="WBParaSite" id="GPUH_0000269001-mRNA-1">
    <property type="protein sequence ID" value="GPUH_0000269001-mRNA-1"/>
    <property type="gene ID" value="GPUH_0000269001"/>
</dbReference>
<evidence type="ECO:0000313" key="4">
    <source>
        <dbReference type="WBParaSite" id="GPUH_0000269001-mRNA-1"/>
    </source>
</evidence>
<feature type="region of interest" description="Disordered" evidence="1">
    <location>
        <begin position="70"/>
        <end position="95"/>
    </location>
</feature>
<protein>
    <submittedName>
        <fullName evidence="2 4">Uncharacterized protein</fullName>
    </submittedName>
</protein>